<evidence type="ECO:0000256" key="3">
    <source>
        <dbReference type="ARBA" id="ARBA00022741"/>
    </source>
</evidence>
<dbReference type="Pfam" id="PF16714">
    <property type="entry name" value="TyrRSs_C"/>
    <property type="match status" value="1"/>
</dbReference>
<dbReference type="InterPro" id="IPR024088">
    <property type="entry name" value="Tyr-tRNA-ligase_bac-type"/>
</dbReference>
<dbReference type="GO" id="GO:0004831">
    <property type="term" value="F:tyrosine-tRNA ligase activity"/>
    <property type="evidence" value="ECO:0007669"/>
    <property type="project" value="UniProtKB-EC"/>
</dbReference>
<dbReference type="SUPFAM" id="SSF52374">
    <property type="entry name" value="Nucleotidylyl transferase"/>
    <property type="match status" value="1"/>
</dbReference>
<evidence type="ECO:0000313" key="10">
    <source>
        <dbReference type="EMBL" id="KAF2205961.1"/>
    </source>
</evidence>
<evidence type="ECO:0000256" key="6">
    <source>
        <dbReference type="ARBA" id="ARBA00023146"/>
    </source>
</evidence>
<dbReference type="CDD" id="cd00805">
    <property type="entry name" value="TyrRS_core"/>
    <property type="match status" value="1"/>
</dbReference>
<dbReference type="FunFam" id="1.10.240.10:FF:000001">
    <property type="entry name" value="Tyrosine--tRNA ligase"/>
    <property type="match status" value="1"/>
</dbReference>
<dbReference type="GO" id="GO:0005829">
    <property type="term" value="C:cytosol"/>
    <property type="evidence" value="ECO:0007669"/>
    <property type="project" value="TreeGrafter"/>
</dbReference>
<evidence type="ECO:0000313" key="11">
    <source>
        <dbReference type="Proteomes" id="UP000799536"/>
    </source>
</evidence>
<name>A0A9P4JX44_9PLEO</name>
<dbReference type="Pfam" id="PF00579">
    <property type="entry name" value="tRNA-synt_1b"/>
    <property type="match status" value="1"/>
</dbReference>
<reference evidence="10" key="1">
    <citation type="journal article" date="2020" name="Stud. Mycol.">
        <title>101 Dothideomycetes genomes: a test case for predicting lifestyles and emergence of pathogens.</title>
        <authorList>
            <person name="Haridas S."/>
            <person name="Albert R."/>
            <person name="Binder M."/>
            <person name="Bloem J."/>
            <person name="Labutti K."/>
            <person name="Salamov A."/>
            <person name="Andreopoulos B."/>
            <person name="Baker S."/>
            <person name="Barry K."/>
            <person name="Bills G."/>
            <person name="Bluhm B."/>
            <person name="Cannon C."/>
            <person name="Castanera R."/>
            <person name="Culley D."/>
            <person name="Daum C."/>
            <person name="Ezra D."/>
            <person name="Gonzalez J."/>
            <person name="Henrissat B."/>
            <person name="Kuo A."/>
            <person name="Liang C."/>
            <person name="Lipzen A."/>
            <person name="Lutzoni F."/>
            <person name="Magnuson J."/>
            <person name="Mondo S."/>
            <person name="Nolan M."/>
            <person name="Ohm R."/>
            <person name="Pangilinan J."/>
            <person name="Park H.-J."/>
            <person name="Ramirez L."/>
            <person name="Alfaro M."/>
            <person name="Sun H."/>
            <person name="Tritt A."/>
            <person name="Yoshinaga Y."/>
            <person name="Zwiers L.-H."/>
            <person name="Turgeon B."/>
            <person name="Goodwin S."/>
            <person name="Spatafora J."/>
            <person name="Crous P."/>
            <person name="Grigoriev I."/>
        </authorList>
    </citation>
    <scope>NUCLEOTIDE SEQUENCE</scope>
    <source>
        <strain evidence="10">ATCC 74209</strain>
    </source>
</reference>
<evidence type="ECO:0000259" key="9">
    <source>
        <dbReference type="Pfam" id="PF16714"/>
    </source>
</evidence>
<dbReference type="InterPro" id="IPR002307">
    <property type="entry name" value="Tyr-tRNA-ligase"/>
</dbReference>
<protein>
    <recommendedName>
        <fullName evidence="8">Tyrosine--tRNA ligase</fullName>
        <ecNumber evidence="8">6.1.1.1</ecNumber>
    </recommendedName>
    <alternativeName>
        <fullName evidence="8">Tyrosyl-tRNA synthetase</fullName>
    </alternativeName>
</protein>
<keyword evidence="5 8" id="KW-0648">Protein biosynthesis</keyword>
<comment type="caution">
    <text evidence="10">The sequence shown here is derived from an EMBL/GenBank/DDBJ whole genome shotgun (WGS) entry which is preliminary data.</text>
</comment>
<comment type="catalytic activity">
    <reaction evidence="7 8">
        <text>tRNA(Tyr) + L-tyrosine + ATP = L-tyrosyl-tRNA(Tyr) + AMP + diphosphate + H(+)</text>
        <dbReference type="Rhea" id="RHEA:10220"/>
        <dbReference type="Rhea" id="RHEA-COMP:9706"/>
        <dbReference type="Rhea" id="RHEA-COMP:9707"/>
        <dbReference type="ChEBI" id="CHEBI:15378"/>
        <dbReference type="ChEBI" id="CHEBI:30616"/>
        <dbReference type="ChEBI" id="CHEBI:33019"/>
        <dbReference type="ChEBI" id="CHEBI:58315"/>
        <dbReference type="ChEBI" id="CHEBI:78442"/>
        <dbReference type="ChEBI" id="CHEBI:78536"/>
        <dbReference type="ChEBI" id="CHEBI:456215"/>
        <dbReference type="EC" id="6.1.1.1"/>
    </reaction>
</comment>
<dbReference type="InterPro" id="IPR014729">
    <property type="entry name" value="Rossmann-like_a/b/a_fold"/>
</dbReference>
<keyword evidence="4 8" id="KW-0067">ATP-binding</keyword>
<dbReference type="GO" id="GO:0005739">
    <property type="term" value="C:mitochondrion"/>
    <property type="evidence" value="ECO:0007669"/>
    <property type="project" value="TreeGrafter"/>
</dbReference>
<dbReference type="OrthoDB" id="337870at2759"/>
<dbReference type="EMBL" id="ML993847">
    <property type="protein sequence ID" value="KAF2205961.1"/>
    <property type="molecule type" value="Genomic_DNA"/>
</dbReference>
<dbReference type="Proteomes" id="UP000799536">
    <property type="component" value="Unassembled WGS sequence"/>
</dbReference>
<keyword evidence="11" id="KW-1185">Reference proteome</keyword>
<sequence>MIKAGMEKSVLSVLEERGYVKDVAGGRQALDFLMTDKRIGAYVGVDPTAPSLHVGHLLPLMVLYWMYLLGFTTVTLLGGGTVKIGDPSGRSGPRKRQAEEEQRVYVECMRDQLKGLWGNVNALGVKHNFPSNVGWSKALRNNADWLDKLTAVDLMRDLGSGMRLAEMLNRDSVKVRMENGTGMSFAEFSYPLFQGYDWSMLYKTYGVQLQIGGSDQYGNICSGVSATGYMHPETQSQDEPNNWLFGLTTPLLTTASGEKFGKSAGNAVWLDPEMMSSYDLYQYFLRTSDADVERYLKLFTFIPLEHIQLVMCQQERDPSKRTAQHILAKEIVELAHGARAAMLAEKEHKEAFSFGTTSFPLAILKQALVDSSGIHQKVDAKAARWRFKEPFLKTSNPEVKNTTAQTGTLITDDAQRNVVMIPRPMVLSPVANFTALLHAAGLVSSKSEAHRLIKNGGAYIAYQALPENDGSGEAPKESEVLPWVPIRPGMDQPKKFLCQDALVLRAGKTKWKICKILSSDKFEDEMEGGLSVPPGWEQFKTSLEQFNTEQK</sequence>
<dbReference type="PROSITE" id="PS00178">
    <property type="entry name" value="AA_TRNA_LIGASE_I"/>
    <property type="match status" value="1"/>
</dbReference>
<dbReference type="AlphaFoldDB" id="A0A9P4JX44"/>
<organism evidence="10 11">
    <name type="scientific">Delitschia confertaspora ATCC 74209</name>
    <dbReference type="NCBI Taxonomy" id="1513339"/>
    <lineage>
        <taxon>Eukaryota</taxon>
        <taxon>Fungi</taxon>
        <taxon>Dikarya</taxon>
        <taxon>Ascomycota</taxon>
        <taxon>Pezizomycotina</taxon>
        <taxon>Dothideomycetes</taxon>
        <taxon>Pleosporomycetidae</taxon>
        <taxon>Pleosporales</taxon>
        <taxon>Delitschiaceae</taxon>
        <taxon>Delitschia</taxon>
    </lineage>
</organism>
<proteinExistence type="inferred from homology"/>
<dbReference type="InterPro" id="IPR032005">
    <property type="entry name" value="TyrRSs_C"/>
</dbReference>
<dbReference type="EC" id="6.1.1.1" evidence="8"/>
<dbReference type="GO" id="GO:0005524">
    <property type="term" value="F:ATP binding"/>
    <property type="evidence" value="ECO:0007669"/>
    <property type="project" value="UniProtKB-KW"/>
</dbReference>
<dbReference type="NCBIfam" id="TIGR00234">
    <property type="entry name" value="tyrS"/>
    <property type="match status" value="1"/>
</dbReference>
<dbReference type="GO" id="GO:0006437">
    <property type="term" value="P:tyrosyl-tRNA aminoacylation"/>
    <property type="evidence" value="ECO:0007669"/>
    <property type="project" value="InterPro"/>
</dbReference>
<evidence type="ECO:0000256" key="7">
    <source>
        <dbReference type="ARBA" id="ARBA00048248"/>
    </source>
</evidence>
<keyword evidence="3 8" id="KW-0547">Nucleotide-binding</keyword>
<evidence type="ECO:0000256" key="2">
    <source>
        <dbReference type="ARBA" id="ARBA00022598"/>
    </source>
</evidence>
<dbReference type="FunFam" id="3.40.50.620:FF:000227">
    <property type="entry name" value="Tyrosine--tRNA ligase"/>
    <property type="match status" value="1"/>
</dbReference>
<dbReference type="InterPro" id="IPR002305">
    <property type="entry name" value="aa-tRNA-synth_Ic"/>
</dbReference>
<dbReference type="GO" id="GO:0003723">
    <property type="term" value="F:RNA binding"/>
    <property type="evidence" value="ECO:0007669"/>
    <property type="project" value="InterPro"/>
</dbReference>
<gene>
    <name evidence="10" type="ORF">GQ43DRAFT_436549</name>
</gene>
<dbReference type="InterPro" id="IPR036986">
    <property type="entry name" value="S4_RNA-bd_sf"/>
</dbReference>
<keyword evidence="6 8" id="KW-0030">Aminoacyl-tRNA synthetase</keyword>
<dbReference type="PANTHER" id="PTHR11766">
    <property type="entry name" value="TYROSYL-TRNA SYNTHETASE"/>
    <property type="match status" value="1"/>
</dbReference>
<evidence type="ECO:0000256" key="1">
    <source>
        <dbReference type="ARBA" id="ARBA00005594"/>
    </source>
</evidence>
<dbReference type="SUPFAM" id="SSF55174">
    <property type="entry name" value="Alpha-L RNA-binding motif"/>
    <property type="match status" value="1"/>
</dbReference>
<keyword evidence="2 8" id="KW-0436">Ligase</keyword>
<comment type="similarity">
    <text evidence="1 8">Belongs to the class-I aminoacyl-tRNA synthetase family.</text>
</comment>
<dbReference type="Gene3D" id="3.10.290.10">
    <property type="entry name" value="RNA-binding S4 domain"/>
    <property type="match status" value="1"/>
</dbReference>
<feature type="domain" description="Tyrosyl-tRNA synthetase C-terminal" evidence="9">
    <location>
        <begin position="413"/>
        <end position="525"/>
    </location>
</feature>
<evidence type="ECO:0000256" key="5">
    <source>
        <dbReference type="ARBA" id="ARBA00022917"/>
    </source>
</evidence>
<accession>A0A9P4JX44</accession>
<dbReference type="PANTHER" id="PTHR11766:SF0">
    <property type="entry name" value="TYROSINE--TRNA LIGASE, MITOCHONDRIAL"/>
    <property type="match status" value="1"/>
</dbReference>
<evidence type="ECO:0000256" key="8">
    <source>
        <dbReference type="RuleBase" id="RU361234"/>
    </source>
</evidence>
<dbReference type="Gene3D" id="3.40.50.620">
    <property type="entry name" value="HUPs"/>
    <property type="match status" value="1"/>
</dbReference>
<dbReference type="Gene3D" id="1.10.240.10">
    <property type="entry name" value="Tyrosyl-Transfer RNA Synthetase"/>
    <property type="match status" value="1"/>
</dbReference>
<evidence type="ECO:0000256" key="4">
    <source>
        <dbReference type="ARBA" id="ARBA00022840"/>
    </source>
</evidence>
<dbReference type="InterPro" id="IPR001412">
    <property type="entry name" value="aa-tRNA-synth_I_CS"/>
</dbReference>
<dbReference type="PRINTS" id="PR01040">
    <property type="entry name" value="TRNASYNTHTYR"/>
</dbReference>